<dbReference type="Pfam" id="PF26348">
    <property type="entry name" value="SRA_ScoMcrA"/>
    <property type="match status" value="1"/>
</dbReference>
<dbReference type="InterPro" id="IPR002711">
    <property type="entry name" value="HNH"/>
</dbReference>
<feature type="domain" description="HNH nuclease" evidence="2">
    <location>
        <begin position="469"/>
        <end position="530"/>
    </location>
</feature>
<dbReference type="STRING" id="1963.AQJ27_26615"/>
<keyword evidence="3" id="KW-0378">Hydrolase</keyword>
<evidence type="ECO:0000259" key="2">
    <source>
        <dbReference type="SMART" id="SM00507"/>
    </source>
</evidence>
<dbReference type="RefSeq" id="WP_067374388.1">
    <property type="nucleotide sequence ID" value="NZ_BDQI01000009.1"/>
</dbReference>
<dbReference type="InterPro" id="IPR058712">
    <property type="entry name" value="SRA_ScoMcrA"/>
</dbReference>
<dbReference type="SMART" id="SM00507">
    <property type="entry name" value="HNHc"/>
    <property type="match status" value="1"/>
</dbReference>
<reference evidence="4" key="1">
    <citation type="submission" date="2017-05" db="EMBL/GenBank/DDBJ databases">
        <title>Streptomyces olivochromogenes NBRC 3561 whole genome shotgun sequence.</title>
        <authorList>
            <person name="Dohra H."/>
            <person name="Kodani S."/>
        </authorList>
    </citation>
    <scope>NUCLEOTIDE SEQUENCE [LARGE SCALE GENOMIC DNA]</scope>
    <source>
        <strain evidence="4">NBRC 3561</strain>
    </source>
</reference>
<sequence>MAPSEITRAGILWAIAEHDRLGREAFRETYGYRAAAAYLLEYEGKLYDSKAIAGVAHKYDFGVALKPSAPGLSGGLKHAVAWLRREGFAVVELPKSFHRRVGDVRPARRATGPALHRPVLLLWAIGQAVAGAPRMQSWSAIRDAVAPLMVKYGQVEDGSDGARYPFWALTRDELWTIEQGQGLTLTSRGRRPTLESLNEANPSGGLREDDYDLLRSHPDAAASAAAGLILRYFHPLPTGLLEDFGLHELLAGRWPDALRPLLGESFKDREAIWSTYGGQKMAGIGCLADGILSAFSDDKGPYADGRIPDTNWIAYVGDGLSGDQKLTDGNELMAEHQSAGRPLRYWHKPFQGEFSFETWAVIVQRRLRWGTGADKQPRREFLWVLAPVPSPERETWPLEVVEALEIDTGELYDETGDYRPSDVDPDVPSTGESDEDAYRRLAQKAEEKAERRGQMKKPTLVDKYLRDPSARAAVIKRCRNRCESPECAGHPTERTTAGLPILQVDHVKDLAKGGPDVPWNMIALCPNCHALKTYGENKEKLRRLLAVTARRLHEAKLK</sequence>
<keyword evidence="4" id="KW-1185">Reference proteome</keyword>
<keyword evidence="3" id="KW-0255">Endonuclease</keyword>
<dbReference type="Pfam" id="PF26340">
    <property type="entry name" value="DNA-SBD_ScoMcrA"/>
    <property type="match status" value="1"/>
</dbReference>
<dbReference type="Gene3D" id="1.10.30.50">
    <property type="match status" value="1"/>
</dbReference>
<evidence type="ECO:0000313" key="3">
    <source>
        <dbReference type="EMBL" id="GAX53109.1"/>
    </source>
</evidence>
<evidence type="ECO:0000256" key="1">
    <source>
        <dbReference type="SAM" id="MobiDB-lite"/>
    </source>
</evidence>
<keyword evidence="3" id="KW-0540">Nuclease</keyword>
<dbReference type="GO" id="GO:0004519">
    <property type="term" value="F:endonuclease activity"/>
    <property type="evidence" value="ECO:0007669"/>
    <property type="project" value="UniProtKB-KW"/>
</dbReference>
<dbReference type="CDD" id="cd00085">
    <property type="entry name" value="HNHc"/>
    <property type="match status" value="1"/>
</dbReference>
<dbReference type="EMBL" id="BDQI01000009">
    <property type="protein sequence ID" value="GAX53109.1"/>
    <property type="molecule type" value="Genomic_DNA"/>
</dbReference>
<gene>
    <name evidence="3" type="ORF">SO3561_04634</name>
</gene>
<dbReference type="GO" id="GO:0008270">
    <property type="term" value="F:zinc ion binding"/>
    <property type="evidence" value="ECO:0007669"/>
    <property type="project" value="InterPro"/>
</dbReference>
<comment type="caution">
    <text evidence="3">The sequence shown here is derived from an EMBL/GenBank/DDBJ whole genome shotgun (WGS) entry which is preliminary data.</text>
</comment>
<dbReference type="GO" id="GO:0003676">
    <property type="term" value="F:nucleic acid binding"/>
    <property type="evidence" value="ECO:0007669"/>
    <property type="project" value="InterPro"/>
</dbReference>
<protein>
    <submittedName>
        <fullName evidence="3">HNH endonuclease</fullName>
    </submittedName>
</protein>
<evidence type="ECO:0000313" key="4">
    <source>
        <dbReference type="Proteomes" id="UP000217446"/>
    </source>
</evidence>
<name>A0A250VG86_STROL</name>
<feature type="region of interest" description="Disordered" evidence="1">
    <location>
        <begin position="411"/>
        <end position="436"/>
    </location>
</feature>
<proteinExistence type="predicted"/>
<dbReference type="InterPro" id="IPR058813">
    <property type="entry name" value="DNA-SBD_ScoMcrA"/>
</dbReference>
<dbReference type="InterPro" id="IPR003615">
    <property type="entry name" value="HNH_nuc"/>
</dbReference>
<accession>A0A250VG86</accession>
<dbReference type="Proteomes" id="UP000217446">
    <property type="component" value="Unassembled WGS sequence"/>
</dbReference>
<dbReference type="AlphaFoldDB" id="A0A250VG86"/>
<dbReference type="InterPro" id="IPR058807">
    <property type="entry name" value="ScoMcrA_N"/>
</dbReference>
<dbReference type="Pfam" id="PF26345">
    <property type="entry name" value="ScoMcrA_N"/>
    <property type="match status" value="1"/>
</dbReference>
<dbReference type="Pfam" id="PF01844">
    <property type="entry name" value="HNH"/>
    <property type="match status" value="1"/>
</dbReference>
<organism evidence="3 4">
    <name type="scientific">Streptomyces olivochromogenes</name>
    <dbReference type="NCBI Taxonomy" id="1963"/>
    <lineage>
        <taxon>Bacteria</taxon>
        <taxon>Bacillati</taxon>
        <taxon>Actinomycetota</taxon>
        <taxon>Actinomycetes</taxon>
        <taxon>Kitasatosporales</taxon>
        <taxon>Streptomycetaceae</taxon>
        <taxon>Streptomyces</taxon>
    </lineage>
</organism>